<dbReference type="AlphaFoldDB" id="A0A0G0BKN9"/>
<reference evidence="2 3" key="1">
    <citation type="journal article" date="2015" name="Nature">
        <title>rRNA introns, odd ribosomes, and small enigmatic genomes across a large radiation of phyla.</title>
        <authorList>
            <person name="Brown C.T."/>
            <person name="Hug L.A."/>
            <person name="Thomas B.C."/>
            <person name="Sharon I."/>
            <person name="Castelle C.J."/>
            <person name="Singh A."/>
            <person name="Wilkins M.J."/>
            <person name="Williams K.H."/>
            <person name="Banfield J.F."/>
        </authorList>
    </citation>
    <scope>NUCLEOTIDE SEQUENCE [LARGE SCALE GENOMIC DNA]</scope>
</reference>
<dbReference type="Gene3D" id="1.10.1660.10">
    <property type="match status" value="1"/>
</dbReference>
<dbReference type="GO" id="GO:0003677">
    <property type="term" value="F:DNA binding"/>
    <property type="evidence" value="ECO:0007669"/>
    <property type="project" value="InterPro"/>
</dbReference>
<dbReference type="InterPro" id="IPR009061">
    <property type="entry name" value="DNA-bd_dom_put_sf"/>
</dbReference>
<comment type="caution">
    <text evidence="2">The sequence shown here is derived from an EMBL/GenBank/DDBJ whole genome shotgun (WGS) entry which is preliminary data.</text>
</comment>
<dbReference type="InterPro" id="IPR000551">
    <property type="entry name" value="MerR-type_HTH_dom"/>
</dbReference>
<gene>
    <name evidence="2" type="ORF">UR67_C0002G0133</name>
</gene>
<evidence type="ECO:0000259" key="1">
    <source>
        <dbReference type="PROSITE" id="PS50937"/>
    </source>
</evidence>
<dbReference type="Pfam" id="PF12728">
    <property type="entry name" value="HTH_17"/>
    <property type="match status" value="1"/>
</dbReference>
<dbReference type="EMBL" id="LBQB01000002">
    <property type="protein sequence ID" value="KKP70013.1"/>
    <property type="molecule type" value="Genomic_DNA"/>
</dbReference>
<dbReference type="GO" id="GO:0006355">
    <property type="term" value="P:regulation of DNA-templated transcription"/>
    <property type="evidence" value="ECO:0007669"/>
    <property type="project" value="InterPro"/>
</dbReference>
<sequence>MQKKNTSLPKLLNIRQVADILNVHVETLRRWDKSGRLKAIIVSKRGDRRYDPKDIETILESKEKEE</sequence>
<evidence type="ECO:0000313" key="3">
    <source>
        <dbReference type="Proteomes" id="UP000034581"/>
    </source>
</evidence>
<protein>
    <submittedName>
        <fullName evidence="2">Transcriptional regulator, MerR family</fullName>
    </submittedName>
</protein>
<name>A0A0G0BKN9_UNCC3</name>
<feature type="domain" description="HTH merR-type" evidence="1">
    <location>
        <begin position="11"/>
        <end position="66"/>
    </location>
</feature>
<organism evidence="2 3">
    <name type="scientific">candidate division CPR3 bacterium GW2011_GWF2_35_18</name>
    <dbReference type="NCBI Taxonomy" id="1618350"/>
    <lineage>
        <taxon>Bacteria</taxon>
        <taxon>Bacteria division CPR3</taxon>
    </lineage>
</organism>
<dbReference type="STRING" id="1618350.UR67_C0002G0133"/>
<evidence type="ECO:0000313" key="2">
    <source>
        <dbReference type="EMBL" id="KKP70013.1"/>
    </source>
</evidence>
<dbReference type="SUPFAM" id="SSF46955">
    <property type="entry name" value="Putative DNA-binding domain"/>
    <property type="match status" value="1"/>
</dbReference>
<accession>A0A0G0BKN9</accession>
<dbReference type="InterPro" id="IPR041657">
    <property type="entry name" value="HTH_17"/>
</dbReference>
<dbReference type="PROSITE" id="PS50937">
    <property type="entry name" value="HTH_MERR_2"/>
    <property type="match status" value="1"/>
</dbReference>
<dbReference type="Proteomes" id="UP000034581">
    <property type="component" value="Unassembled WGS sequence"/>
</dbReference>
<proteinExistence type="predicted"/>